<keyword evidence="2" id="KW-0969">Cilium</keyword>
<sequence length="471" mass="49424">MRTRLGKAILFSAAVFGVSAFVATNTPVHAASVKVTSNRALSNNVNSRNYLANGSNALYNKAGVLEGARVVAGKSTLAGLRTKGDAGQSYFRGYRVARLSNGSYYMKVVSFDKSYRGWIYVGKSNAAANTQSVSGGLTYTETFKRSSVDSDIASATYNFKSTPLTYTQPDWTQYKVGRNTKSTSASTTDSLKVTAVGTKTNGRDNNATYYYVEDANTPAANGWIKAADVVKAGQSVVNANQVKVNYVDGDGNIVSSQTFTNPNYQTQSAANYLGTSISGTVVNSIPSGYSAPADASANNAAIAAAQYGGEVNFTVTKNQANLFSVSPKYSVTVNTKSYSSLPGDPVGQDAVVTGNDGVTEKMSAKLAKLAAATTTNATSQTQVFRTADIQKALSDAGLDKFYILEYTGFDTNQPVSTASATGQPNLSGLLGGTNSLGGSSDLTSLLGSAGSDVLGGSGLSWYFIRSWWSFR</sequence>
<dbReference type="Proteomes" id="UP000286974">
    <property type="component" value="Unassembled WGS sequence"/>
</dbReference>
<dbReference type="OrthoDB" id="2328253at2"/>
<dbReference type="RefSeq" id="WP_125007605.1">
    <property type="nucleotide sequence ID" value="NZ_BEXA01000001.1"/>
</dbReference>
<keyword evidence="2" id="KW-0282">Flagellum</keyword>
<comment type="caution">
    <text evidence="2">The sequence shown here is derived from an EMBL/GenBank/DDBJ whole genome shotgun (WGS) entry which is preliminary data.</text>
</comment>
<feature type="chain" id="PRO_5019026492" evidence="1">
    <location>
        <begin position="31"/>
        <end position="471"/>
    </location>
</feature>
<protein>
    <submittedName>
        <fullName evidence="2">Flagellar hook-length control protein fliK</fullName>
    </submittedName>
</protein>
<evidence type="ECO:0000313" key="3">
    <source>
        <dbReference type="Proteomes" id="UP000286974"/>
    </source>
</evidence>
<organism evidence="2 3">
    <name type="scientific">Lentilactobacillus kosonis</name>
    <dbReference type="NCBI Taxonomy" id="2810561"/>
    <lineage>
        <taxon>Bacteria</taxon>
        <taxon>Bacillati</taxon>
        <taxon>Bacillota</taxon>
        <taxon>Bacilli</taxon>
        <taxon>Lactobacillales</taxon>
        <taxon>Lactobacillaceae</taxon>
        <taxon>Lentilactobacillus</taxon>
    </lineage>
</organism>
<dbReference type="AlphaFoldDB" id="A0A401FIB9"/>
<evidence type="ECO:0000256" key="1">
    <source>
        <dbReference type="SAM" id="SignalP"/>
    </source>
</evidence>
<evidence type="ECO:0000313" key="2">
    <source>
        <dbReference type="EMBL" id="GAY72011.1"/>
    </source>
</evidence>
<dbReference type="EMBL" id="BEXA01000001">
    <property type="protein sequence ID" value="GAY72011.1"/>
    <property type="molecule type" value="Genomic_DNA"/>
</dbReference>
<accession>A0A401FIB9</accession>
<keyword evidence="1" id="KW-0732">Signal</keyword>
<gene>
    <name evidence="2" type="ORF">NBRC111893_157</name>
</gene>
<keyword evidence="2" id="KW-0966">Cell projection</keyword>
<name>A0A401FIB9_9LACO</name>
<keyword evidence="3" id="KW-1185">Reference proteome</keyword>
<reference evidence="2 3" key="1">
    <citation type="submission" date="2017-11" db="EMBL/GenBank/DDBJ databases">
        <title>Draft Genome Sequence of Lactobacillus curieae NBRC 111893 isolated from Koso, a Japanese sugar-Vegetable Fermented Beverage.</title>
        <authorList>
            <person name="Chiou T.Y."/>
            <person name="Oshima K."/>
            <person name="Suda W."/>
            <person name="Hattori M."/>
            <person name="Takahashi T."/>
        </authorList>
    </citation>
    <scope>NUCLEOTIDE SEQUENCE [LARGE SCALE GENOMIC DNA]</scope>
    <source>
        <strain evidence="2 3">NBRC111893</strain>
    </source>
</reference>
<feature type="signal peptide" evidence="1">
    <location>
        <begin position="1"/>
        <end position="30"/>
    </location>
</feature>
<proteinExistence type="predicted"/>